<feature type="region of interest" description="Disordered" evidence="1">
    <location>
        <begin position="92"/>
        <end position="115"/>
    </location>
</feature>
<protein>
    <submittedName>
        <fullName evidence="2">Uncharacterized protein</fullName>
    </submittedName>
</protein>
<dbReference type="Proteomes" id="UP000663859">
    <property type="component" value="Unassembled WGS sequence"/>
</dbReference>
<name>A0A8J2FQJ8_9BACT</name>
<dbReference type="AlphaFoldDB" id="A0A8J2FQJ8"/>
<feature type="compositionally biased region" description="Basic residues" evidence="1">
    <location>
        <begin position="92"/>
        <end position="111"/>
    </location>
</feature>
<evidence type="ECO:0000256" key="1">
    <source>
        <dbReference type="SAM" id="MobiDB-lite"/>
    </source>
</evidence>
<organism evidence="2 3">
    <name type="scientific">Candidatus Methylacidithermus pantelleriae</name>
    <dbReference type="NCBI Taxonomy" id="2744239"/>
    <lineage>
        <taxon>Bacteria</taxon>
        <taxon>Pseudomonadati</taxon>
        <taxon>Verrucomicrobiota</taxon>
        <taxon>Methylacidiphilae</taxon>
        <taxon>Methylacidiphilales</taxon>
        <taxon>Methylacidiphilaceae</taxon>
        <taxon>Candidatus Methylacidithermus</taxon>
    </lineage>
</organism>
<reference evidence="2" key="1">
    <citation type="submission" date="2021-02" db="EMBL/GenBank/DDBJ databases">
        <authorList>
            <person name="Cremers G."/>
            <person name="Picone N."/>
        </authorList>
    </citation>
    <scope>NUCLEOTIDE SEQUENCE</scope>
    <source>
        <strain evidence="2">PQ17</strain>
    </source>
</reference>
<gene>
    <name evidence="2" type="ORF">MPNT_30072</name>
</gene>
<accession>A0A8J2FQJ8</accession>
<proteinExistence type="predicted"/>
<keyword evidence="3" id="KW-1185">Reference proteome</keyword>
<dbReference type="EMBL" id="CAJNOB010000023">
    <property type="protein sequence ID" value="CAF0698943.1"/>
    <property type="molecule type" value="Genomic_DNA"/>
</dbReference>
<comment type="caution">
    <text evidence="2">The sequence shown here is derived from an EMBL/GenBank/DDBJ whole genome shotgun (WGS) entry which is preliminary data.</text>
</comment>
<evidence type="ECO:0000313" key="3">
    <source>
        <dbReference type="Proteomes" id="UP000663859"/>
    </source>
</evidence>
<sequence>MSCKGPTKGSRAGLPWVIAVAGGRTRFIRGRVRQKGNGFWRSIGSAFFLGEGTFLLPWASLGQPKSLALGEEKLLVVGSLEGSNGSKLLGKYSRKRSKLSSRRETRSHRAQAKAGHLLTASLGPNPCFGSGGWKSQVNRHEEHVAGKSFQGRANVVPRNPENHLLRPKGLGFRDAYRSYRLIRFFQRLP</sequence>
<evidence type="ECO:0000313" key="2">
    <source>
        <dbReference type="EMBL" id="CAF0698943.1"/>
    </source>
</evidence>